<feature type="domain" description="4Fe-4S ferredoxin-type" evidence="6">
    <location>
        <begin position="536"/>
        <end position="564"/>
    </location>
</feature>
<dbReference type="EC" id="1.2.7.8" evidence="5"/>
<evidence type="ECO:0000313" key="7">
    <source>
        <dbReference type="EMBL" id="EFB91434.1"/>
    </source>
</evidence>
<dbReference type="InterPro" id="IPR002880">
    <property type="entry name" value="Pyrv_Fd/Flavodoxin_OxRdtase_N"/>
</dbReference>
<dbReference type="GO" id="GO:0043805">
    <property type="term" value="F:indolepyruvate ferredoxin oxidoreductase activity"/>
    <property type="evidence" value="ECO:0007669"/>
    <property type="project" value="UniProtKB-EC"/>
</dbReference>
<keyword evidence="5" id="KW-0813">Transport</keyword>
<dbReference type="PANTHER" id="PTHR43710:SF5">
    <property type="entry name" value="INDOLEPYRUVATE FERREDOXIN OXIDOREDUCTASE ALPHA SUBUNIT"/>
    <property type="match status" value="1"/>
</dbReference>
<gene>
    <name evidence="7" type="primary">iorA</name>
    <name evidence="7" type="ORF">HMPREF7215_1519</name>
</gene>
<dbReference type="Proteomes" id="UP000006462">
    <property type="component" value="Unassembled WGS sequence"/>
</dbReference>
<dbReference type="SUPFAM" id="SSF52518">
    <property type="entry name" value="Thiamin diphosphate-binding fold (THDP-binding)"/>
    <property type="match status" value="2"/>
</dbReference>
<dbReference type="PANTHER" id="PTHR43710">
    <property type="entry name" value="2-HYDROXYACYL-COA LYASE"/>
    <property type="match status" value="1"/>
</dbReference>
<keyword evidence="5" id="KW-0004">4Fe-4S</keyword>
<dbReference type="CDD" id="cd02008">
    <property type="entry name" value="TPP_IOR_alpha"/>
    <property type="match status" value="1"/>
</dbReference>
<evidence type="ECO:0000256" key="4">
    <source>
        <dbReference type="ARBA" id="ARBA00023014"/>
    </source>
</evidence>
<evidence type="ECO:0000256" key="5">
    <source>
        <dbReference type="PIRNR" id="PIRNR006439"/>
    </source>
</evidence>
<dbReference type="SUPFAM" id="SSF54862">
    <property type="entry name" value="4Fe-4S ferredoxins"/>
    <property type="match status" value="1"/>
</dbReference>
<dbReference type="PIRSF" id="PIRSF006439">
    <property type="entry name" value="Indolepyruvate_ferr_oxidored"/>
    <property type="match status" value="1"/>
</dbReference>
<dbReference type="NCBIfam" id="TIGR03336">
    <property type="entry name" value="IOR_alpha"/>
    <property type="match status" value="1"/>
</dbReference>
<keyword evidence="4 5" id="KW-0411">Iron-sulfur</keyword>
<dbReference type="CDD" id="cd07034">
    <property type="entry name" value="TPP_PYR_PFOR_IOR-alpha_like"/>
    <property type="match status" value="1"/>
</dbReference>
<dbReference type="InterPro" id="IPR045025">
    <property type="entry name" value="HACL1-like"/>
</dbReference>
<dbReference type="InterPro" id="IPR017896">
    <property type="entry name" value="4Fe4S_Fe-S-bd"/>
</dbReference>
<evidence type="ECO:0000256" key="2">
    <source>
        <dbReference type="ARBA" id="ARBA00023002"/>
    </source>
</evidence>
<dbReference type="Gene3D" id="3.40.50.970">
    <property type="match status" value="2"/>
</dbReference>
<dbReference type="Pfam" id="PF02775">
    <property type="entry name" value="TPP_enzyme_C"/>
    <property type="match status" value="1"/>
</dbReference>
<sequence>MIKKLMTGDEAVARGAYEAGVCFASAYPGTPSTEILENAGAYKEIAAEWASNEKVAMEAAIGASLGGVRAMAAMKHVGLNVAADPIFTYSYMGVSGGMVFVSADDPNMHSSQNEQDNRNYAKFMKVPMLEPSDSQEAKDMFRAAFDLSEKFDTPVMFRMTTRVCHSKSLVELGKRKEFDAIPYVKNRMKNDPVPAISRQLRVKMLDRDRRLSAYSNDCPFNFAEYNGSKKIGIVANGVSYQYAKEVFGDSASYLKLGMTNPMPMDLIREFRANVETMYVIEELDPYMEEQIRAAGIDCIGKEKIPSVGELTPNLVREALLGTKAKEIEFNHNLIVDRPPALCAGCPHRGFFYECAKHKDTVMVGDIGCYALGGSEPLNAKDLALCMGSAFSLAHGMDKAFKRSGQEKTIVACMGDSTFFHTGINSLEEVVYNDSRVICCILDNRITGMTGHQENPGTGYTLKGEPANIMDIETIVRALGVTRIRTVNPLKLDEMKEALDWAYQEVREAPVVLITRWLCVLKKLSTEDRREFRIAPGQCTVNHEKCIGCKKCLQTGCPALSFDKYERKVSIDRMQCVGCTVCAQVCPVKAIVKGARK</sequence>
<dbReference type="Pfam" id="PF01855">
    <property type="entry name" value="POR_N"/>
    <property type="match status" value="1"/>
</dbReference>
<dbReference type="InterPro" id="IPR011766">
    <property type="entry name" value="TPP_enzyme_TPP-bd"/>
</dbReference>
<keyword evidence="3 5" id="KW-0408">Iron</keyword>
<keyword evidence="8" id="KW-1185">Reference proteome</keyword>
<organism evidence="7 8">
    <name type="scientific">Pyramidobacter piscolens W5455</name>
    <dbReference type="NCBI Taxonomy" id="352165"/>
    <lineage>
        <taxon>Bacteria</taxon>
        <taxon>Thermotogati</taxon>
        <taxon>Synergistota</taxon>
        <taxon>Synergistia</taxon>
        <taxon>Synergistales</taxon>
        <taxon>Dethiosulfovibrionaceae</taxon>
        <taxon>Pyramidobacter</taxon>
    </lineage>
</organism>
<keyword evidence="5" id="KW-0249">Electron transport</keyword>
<comment type="catalytic activity">
    <reaction evidence="5">
        <text>indole-3-pyruvate + 2 oxidized [2Fe-2S]-[ferredoxin] + CoA = (indol-3-yl)acetyl-CoA + 2 reduced [2Fe-2S]-[ferredoxin] + CO2 + H(+)</text>
        <dbReference type="Rhea" id="RHEA:12645"/>
        <dbReference type="Rhea" id="RHEA-COMP:10000"/>
        <dbReference type="Rhea" id="RHEA-COMP:10001"/>
        <dbReference type="ChEBI" id="CHEBI:15378"/>
        <dbReference type="ChEBI" id="CHEBI:16526"/>
        <dbReference type="ChEBI" id="CHEBI:17640"/>
        <dbReference type="ChEBI" id="CHEBI:33737"/>
        <dbReference type="ChEBI" id="CHEBI:33738"/>
        <dbReference type="ChEBI" id="CHEBI:57271"/>
        <dbReference type="ChEBI" id="CHEBI:57287"/>
        <dbReference type="EC" id="1.2.7.8"/>
    </reaction>
</comment>
<feature type="domain" description="4Fe-4S ferredoxin-type" evidence="6">
    <location>
        <begin position="566"/>
        <end position="595"/>
    </location>
</feature>
<evidence type="ECO:0000313" key="8">
    <source>
        <dbReference type="Proteomes" id="UP000006462"/>
    </source>
</evidence>
<dbReference type="Gene3D" id="3.30.70.20">
    <property type="match status" value="1"/>
</dbReference>
<proteinExistence type="predicted"/>
<dbReference type="Pfam" id="PF12838">
    <property type="entry name" value="Fer4_7"/>
    <property type="match status" value="1"/>
</dbReference>
<dbReference type="InterPro" id="IPR017900">
    <property type="entry name" value="4Fe4S_Fe_S_CS"/>
</dbReference>
<evidence type="ECO:0000256" key="3">
    <source>
        <dbReference type="ARBA" id="ARBA00023004"/>
    </source>
</evidence>
<evidence type="ECO:0000256" key="1">
    <source>
        <dbReference type="ARBA" id="ARBA00022723"/>
    </source>
</evidence>
<protein>
    <recommendedName>
        <fullName evidence="5">Indolepyruvate oxidoreductase subunit IorA</fullName>
        <shortName evidence="5">IOR</shortName>
        <ecNumber evidence="5">1.2.7.8</ecNumber>
    </recommendedName>
    <alternativeName>
        <fullName evidence="5">Indolepyruvate ferredoxin oxidoreductase subunit alpha</fullName>
    </alternativeName>
</protein>
<dbReference type="PROSITE" id="PS00198">
    <property type="entry name" value="4FE4S_FER_1"/>
    <property type="match status" value="1"/>
</dbReference>
<dbReference type="InterPro" id="IPR017721">
    <property type="entry name" value="IorA"/>
</dbReference>
<comment type="caution">
    <text evidence="7">The sequence shown here is derived from an EMBL/GenBank/DDBJ whole genome shotgun (WGS) entry which is preliminary data.</text>
</comment>
<accession>A0ABM9ZX41</accession>
<dbReference type="PROSITE" id="PS51379">
    <property type="entry name" value="4FE4S_FER_2"/>
    <property type="match status" value="2"/>
</dbReference>
<dbReference type="RefSeq" id="WP_009164055.1">
    <property type="nucleotide sequence ID" value="NZ_ADFP01000039.1"/>
</dbReference>
<name>A0ABM9ZX41_9BACT</name>
<keyword evidence="1 5" id="KW-0479">Metal-binding</keyword>
<comment type="cofactor">
    <cofactor evidence="5">
        <name>[4Fe-4S] cluster</name>
        <dbReference type="ChEBI" id="CHEBI:49883"/>
    </cofactor>
    <text evidence="5">Binds 2 [4Fe-4S] clusters. In this family the first cluster has a non-standard and varying [4Fe-4S] binding motif CX(2)CX(2)CX(4-5)CP.</text>
</comment>
<keyword evidence="2 5" id="KW-0560">Oxidoreductase</keyword>
<dbReference type="InterPro" id="IPR029061">
    <property type="entry name" value="THDP-binding"/>
</dbReference>
<comment type="function">
    <text evidence="5">Catalyzes the ferredoxin-dependent oxidative decarboxylation of arylpyruvates.</text>
</comment>
<dbReference type="EMBL" id="ADFP01000039">
    <property type="protein sequence ID" value="EFB91434.1"/>
    <property type="molecule type" value="Genomic_DNA"/>
</dbReference>
<reference evidence="7 8" key="1">
    <citation type="submission" date="2009-12" db="EMBL/GenBank/DDBJ databases">
        <authorList>
            <person name="Shrivastava S."/>
            <person name="Madupu R."/>
            <person name="Durkin A.S."/>
            <person name="Torralba M."/>
            <person name="Methe B."/>
            <person name="Sutton G.G."/>
            <person name="Strausberg R.L."/>
            <person name="Nelson K.E."/>
        </authorList>
    </citation>
    <scope>NUCLEOTIDE SEQUENCE [LARGE SCALE GENOMIC DNA]</scope>
    <source>
        <strain evidence="7 8">W5455</strain>
    </source>
</reference>
<evidence type="ECO:0000259" key="6">
    <source>
        <dbReference type="PROSITE" id="PS51379"/>
    </source>
</evidence>